<keyword evidence="1" id="KW-0175">Coiled coil</keyword>
<name>A0A6J2TXQ5_DROLE</name>
<dbReference type="Proteomes" id="UP000504634">
    <property type="component" value="Unplaced"/>
</dbReference>
<accession>A0A6J2TXQ5</accession>
<dbReference type="GO" id="GO:0004674">
    <property type="term" value="F:protein serine/threonine kinase activity"/>
    <property type="evidence" value="ECO:0007669"/>
    <property type="project" value="UniProtKB-KW"/>
</dbReference>
<dbReference type="InterPro" id="IPR024868">
    <property type="entry name" value="FJX1/FJ"/>
</dbReference>
<proteinExistence type="predicted"/>
<dbReference type="GO" id="GO:0007267">
    <property type="term" value="P:cell-cell signaling"/>
    <property type="evidence" value="ECO:0007669"/>
    <property type="project" value="TreeGrafter"/>
</dbReference>
<dbReference type="RefSeq" id="XP_030381316.1">
    <property type="nucleotide sequence ID" value="XM_030525456.1"/>
</dbReference>
<keyword evidence="5" id="KW-0808">Transferase</keyword>
<reference evidence="5" key="1">
    <citation type="submission" date="2025-08" db="UniProtKB">
        <authorList>
            <consortium name="RefSeq"/>
        </authorList>
    </citation>
    <scope>IDENTIFICATION</scope>
    <source>
        <strain evidence="5">11010-0011.00</strain>
        <tissue evidence="5">Whole body</tissue>
    </source>
</reference>
<keyword evidence="4" id="KW-1185">Reference proteome</keyword>
<keyword evidence="3" id="KW-1133">Transmembrane helix</keyword>
<feature type="region of interest" description="Disordered" evidence="2">
    <location>
        <begin position="192"/>
        <end position="222"/>
    </location>
</feature>
<dbReference type="OrthoDB" id="10055077at2759"/>
<keyword evidence="3" id="KW-0812">Transmembrane</keyword>
<dbReference type="GO" id="GO:0005615">
    <property type="term" value="C:extracellular space"/>
    <property type="evidence" value="ECO:0007669"/>
    <property type="project" value="TreeGrafter"/>
</dbReference>
<keyword evidence="5" id="KW-0723">Serine/threonine-protein kinase</keyword>
<dbReference type="AlphaFoldDB" id="A0A6J2TXQ5"/>
<sequence>MYDIKRLEAGQQQHQQLRLRGSTTAQPQLTCSVITPPQLTHNCNISLQHPHSLGTTSGGKQALSHYRDPTEATHMTLISLRRRRLFQRRACLLSILAAFVFGMALGVVVPMFGLPDYFNSSDSSGSTGDQPLPALTLAPYSVAFIKDEETELTAEQVFRNVFHLEQDKNAPDSMIVKKLDTSDGSIKEFHVQRTANGRYRKGPERRLSKPAVGKQALSDQSADGRLATGNAWPLARPNVESTQSRHRNEGIIKSDIFWGDLVESALPKGFGSPDQLSWERYVAGEGEVMRLEHGCGRMQNRMVVFADGTRACARYRQNTDQIQGEIFSYYLGQLLNISNLAPSAATIIDTTTSSWSAAVGDITQAQWKEKRPVVLTRWLPDLEPAGIPQPFQPLERHLNKYDVWNITLQRLQQQQQHATQQRGLLKRLEAASNPTYTHQSRMLDSAASSTASEAAEQAVLQRLIELAQWSDLIVFDYLIANLDRVVNNLYNFQWNADIMAAPAHNLARQTHSHLLVFLDNESGLLHGYRLLKKYEAYHSLLLDNLCVFRQPTIEALQRLRAEGAGRRLRELFERTTSANVRDVLPSLPDKSIKILVERIDRVLGQVQKCRDMLAADNNNSAITTKRPVKNMATTLTTRTDRPIDNTERGTQMSTPAPVVER</sequence>
<evidence type="ECO:0000256" key="3">
    <source>
        <dbReference type="SAM" id="Phobius"/>
    </source>
</evidence>
<feature type="region of interest" description="Disordered" evidence="2">
    <location>
        <begin position="640"/>
        <end position="661"/>
    </location>
</feature>
<keyword evidence="5" id="KW-0418">Kinase</keyword>
<dbReference type="GeneID" id="115629095"/>
<evidence type="ECO:0000256" key="2">
    <source>
        <dbReference type="SAM" id="MobiDB-lite"/>
    </source>
</evidence>
<feature type="transmembrane region" description="Helical" evidence="3">
    <location>
        <begin position="90"/>
        <end position="114"/>
    </location>
</feature>
<evidence type="ECO:0000313" key="5">
    <source>
        <dbReference type="RefSeq" id="XP_030381316.1"/>
    </source>
</evidence>
<dbReference type="CTD" id="37089"/>
<feature type="coiled-coil region" evidence="1">
    <location>
        <begin position="394"/>
        <end position="431"/>
    </location>
</feature>
<keyword evidence="3" id="KW-0472">Membrane</keyword>
<evidence type="ECO:0000313" key="4">
    <source>
        <dbReference type="Proteomes" id="UP000504634"/>
    </source>
</evidence>
<dbReference type="PRINTS" id="PR02072">
    <property type="entry name" value="4JOINTEDBOX1"/>
</dbReference>
<gene>
    <name evidence="5" type="primary">LOC115629095</name>
</gene>
<organism evidence="4 5">
    <name type="scientific">Drosophila lebanonensis</name>
    <name type="common">Fruit fly</name>
    <name type="synonym">Scaptodrosophila lebanonensis</name>
    <dbReference type="NCBI Taxonomy" id="7225"/>
    <lineage>
        <taxon>Eukaryota</taxon>
        <taxon>Metazoa</taxon>
        <taxon>Ecdysozoa</taxon>
        <taxon>Arthropoda</taxon>
        <taxon>Hexapoda</taxon>
        <taxon>Insecta</taxon>
        <taxon>Pterygota</taxon>
        <taxon>Neoptera</taxon>
        <taxon>Endopterygota</taxon>
        <taxon>Diptera</taxon>
        <taxon>Brachycera</taxon>
        <taxon>Muscomorpha</taxon>
        <taxon>Ephydroidea</taxon>
        <taxon>Drosophilidae</taxon>
        <taxon>Scaptodrosophila</taxon>
    </lineage>
</organism>
<dbReference type="PANTHER" id="PTHR13147:SF5">
    <property type="entry name" value="FOUR-JOINTED BOX PROTEIN 1"/>
    <property type="match status" value="1"/>
</dbReference>
<protein>
    <submittedName>
        <fullName evidence="5">Extracellular serine/threonine protein kinase four-jointed</fullName>
    </submittedName>
</protein>
<dbReference type="PANTHER" id="PTHR13147">
    <property type="entry name" value="FOUR-JOINTED BOX PROTEIN 1"/>
    <property type="match status" value="1"/>
</dbReference>
<evidence type="ECO:0000256" key="1">
    <source>
        <dbReference type="SAM" id="Coils"/>
    </source>
</evidence>